<keyword evidence="3" id="KW-0235">DNA replication</keyword>
<feature type="domain" description="CRESS-DNA virus Rep endonuclease" evidence="11">
    <location>
        <begin position="8"/>
        <end position="33"/>
    </location>
</feature>
<accession>A0A9N8VQ32</accession>
<dbReference type="OrthoDB" id="10563628at2759"/>
<keyword evidence="4" id="KW-0540">Nuclease</keyword>
<dbReference type="GO" id="GO:0016787">
    <property type="term" value="F:hydrolase activity"/>
    <property type="evidence" value="ECO:0007669"/>
    <property type="project" value="UniProtKB-KW"/>
</dbReference>
<protein>
    <submittedName>
        <fullName evidence="12">10745_t:CDS:1</fullName>
    </submittedName>
</protein>
<evidence type="ECO:0000256" key="7">
    <source>
        <dbReference type="ARBA" id="ARBA00022759"/>
    </source>
</evidence>
<proteinExistence type="predicted"/>
<dbReference type="EMBL" id="CAJVPJ010000021">
    <property type="protein sequence ID" value="CAG8458267.1"/>
    <property type="molecule type" value="Genomic_DNA"/>
</dbReference>
<dbReference type="AlphaFoldDB" id="A0A9N8VQ32"/>
<evidence type="ECO:0000256" key="3">
    <source>
        <dbReference type="ARBA" id="ARBA00022705"/>
    </source>
</evidence>
<evidence type="ECO:0000256" key="6">
    <source>
        <dbReference type="ARBA" id="ARBA00022741"/>
    </source>
</evidence>
<dbReference type="GO" id="GO:0006260">
    <property type="term" value="P:DNA replication"/>
    <property type="evidence" value="ECO:0007669"/>
    <property type="project" value="UniProtKB-KW"/>
</dbReference>
<keyword evidence="1" id="KW-0808">Transferase</keyword>
<keyword evidence="5" id="KW-0479">Metal-binding</keyword>
<dbReference type="InterPro" id="IPR049912">
    <property type="entry name" value="CRESS_DNA_REP"/>
</dbReference>
<dbReference type="SUPFAM" id="SSF55464">
    <property type="entry name" value="Origin of replication-binding domain, RBD-like"/>
    <property type="match status" value="1"/>
</dbReference>
<reference evidence="12" key="1">
    <citation type="submission" date="2021-06" db="EMBL/GenBank/DDBJ databases">
        <authorList>
            <person name="Kallberg Y."/>
            <person name="Tangrot J."/>
            <person name="Rosling A."/>
        </authorList>
    </citation>
    <scope>NUCLEOTIDE SEQUENCE</scope>
    <source>
        <strain evidence="12">IA702</strain>
    </source>
</reference>
<dbReference type="Proteomes" id="UP000789572">
    <property type="component" value="Unassembled WGS sequence"/>
</dbReference>
<keyword evidence="7" id="KW-0255">Endonuclease</keyword>
<evidence type="ECO:0000256" key="8">
    <source>
        <dbReference type="ARBA" id="ARBA00022801"/>
    </source>
</evidence>
<name>A0A9N8VQ32_9GLOM</name>
<dbReference type="Pfam" id="PF00799">
    <property type="entry name" value="Gemini_AL1"/>
    <property type="match status" value="1"/>
</dbReference>
<dbReference type="Gene3D" id="3.40.1310.20">
    <property type="match status" value="1"/>
</dbReference>
<evidence type="ECO:0000256" key="10">
    <source>
        <dbReference type="ARBA" id="ARBA00023125"/>
    </source>
</evidence>
<sequence>MPRRQGGFRFQAKKIFLTYPRCAMEKEDVLKELSLKIDYSVGGPISEERPVKVDLKDGLMFITLQTATRRLRVE</sequence>
<evidence type="ECO:0000313" key="12">
    <source>
        <dbReference type="EMBL" id="CAG8458267.1"/>
    </source>
</evidence>
<evidence type="ECO:0000259" key="11">
    <source>
        <dbReference type="Pfam" id="PF00799"/>
    </source>
</evidence>
<evidence type="ECO:0000256" key="9">
    <source>
        <dbReference type="ARBA" id="ARBA00023124"/>
    </source>
</evidence>
<evidence type="ECO:0000256" key="4">
    <source>
        <dbReference type="ARBA" id="ARBA00022722"/>
    </source>
</evidence>
<dbReference type="GO" id="GO:0016779">
    <property type="term" value="F:nucleotidyltransferase activity"/>
    <property type="evidence" value="ECO:0007669"/>
    <property type="project" value="UniProtKB-KW"/>
</dbReference>
<dbReference type="GO" id="GO:0046872">
    <property type="term" value="F:metal ion binding"/>
    <property type="evidence" value="ECO:0007669"/>
    <property type="project" value="UniProtKB-KW"/>
</dbReference>
<organism evidence="12 13">
    <name type="scientific">Paraglomus occultum</name>
    <dbReference type="NCBI Taxonomy" id="144539"/>
    <lineage>
        <taxon>Eukaryota</taxon>
        <taxon>Fungi</taxon>
        <taxon>Fungi incertae sedis</taxon>
        <taxon>Mucoromycota</taxon>
        <taxon>Glomeromycotina</taxon>
        <taxon>Glomeromycetes</taxon>
        <taxon>Paraglomerales</taxon>
        <taxon>Paraglomeraceae</taxon>
        <taxon>Paraglomus</taxon>
    </lineage>
</organism>
<comment type="caution">
    <text evidence="12">The sequence shown here is derived from an EMBL/GenBank/DDBJ whole genome shotgun (WGS) entry which is preliminary data.</text>
</comment>
<dbReference type="GO" id="GO:0004519">
    <property type="term" value="F:endonuclease activity"/>
    <property type="evidence" value="ECO:0007669"/>
    <property type="project" value="UniProtKB-KW"/>
</dbReference>
<dbReference type="GO" id="GO:0003677">
    <property type="term" value="F:DNA binding"/>
    <property type="evidence" value="ECO:0007669"/>
    <property type="project" value="UniProtKB-KW"/>
</dbReference>
<keyword evidence="13" id="KW-1185">Reference proteome</keyword>
<evidence type="ECO:0000256" key="2">
    <source>
        <dbReference type="ARBA" id="ARBA00022695"/>
    </source>
</evidence>
<evidence type="ECO:0000256" key="1">
    <source>
        <dbReference type="ARBA" id="ARBA00022679"/>
    </source>
</evidence>
<keyword evidence="9" id="KW-0190">Covalent protein-DNA linkage</keyword>
<keyword evidence="10" id="KW-0238">DNA-binding</keyword>
<dbReference type="GO" id="GO:0000166">
    <property type="term" value="F:nucleotide binding"/>
    <property type="evidence" value="ECO:0007669"/>
    <property type="project" value="UniProtKB-KW"/>
</dbReference>
<evidence type="ECO:0000313" key="13">
    <source>
        <dbReference type="Proteomes" id="UP000789572"/>
    </source>
</evidence>
<keyword evidence="6" id="KW-0547">Nucleotide-binding</keyword>
<evidence type="ECO:0000256" key="5">
    <source>
        <dbReference type="ARBA" id="ARBA00022723"/>
    </source>
</evidence>
<keyword evidence="2" id="KW-0548">Nucleotidyltransferase</keyword>
<keyword evidence="8" id="KW-0378">Hydrolase</keyword>
<gene>
    <name evidence="12" type="ORF">POCULU_LOCUS416</name>
</gene>